<dbReference type="PANTHER" id="PTHR33990">
    <property type="entry name" value="PROTEIN YJDN-RELATED"/>
    <property type="match status" value="1"/>
</dbReference>
<dbReference type="SUPFAM" id="SSF54593">
    <property type="entry name" value="Glyoxalase/Bleomycin resistance protein/Dihydroxybiphenyl dioxygenase"/>
    <property type="match status" value="1"/>
</dbReference>
<dbReference type="EMBL" id="QNUL01000002">
    <property type="protein sequence ID" value="REA63692.1"/>
    <property type="molecule type" value="Genomic_DNA"/>
</dbReference>
<dbReference type="OrthoDB" id="9795306at2"/>
<gene>
    <name evidence="2" type="ORF">DSL64_04465</name>
</gene>
<dbReference type="Gene3D" id="3.10.180.10">
    <property type="entry name" value="2,3-Dihydroxybiphenyl 1,2-Dioxygenase, domain 1"/>
    <property type="match status" value="1"/>
</dbReference>
<keyword evidence="3" id="KW-1185">Reference proteome</keyword>
<protein>
    <submittedName>
        <fullName evidence="2">VOC family protein</fullName>
    </submittedName>
</protein>
<name>A0A3D8YG82_9BACT</name>
<evidence type="ECO:0000313" key="3">
    <source>
        <dbReference type="Proteomes" id="UP000256373"/>
    </source>
</evidence>
<proteinExistence type="predicted"/>
<feature type="domain" description="PhnB-like" evidence="1">
    <location>
        <begin position="4"/>
        <end position="133"/>
    </location>
</feature>
<organism evidence="2 3">
    <name type="scientific">Dyadobacter luteus</name>
    <dbReference type="NCBI Taxonomy" id="2259619"/>
    <lineage>
        <taxon>Bacteria</taxon>
        <taxon>Pseudomonadati</taxon>
        <taxon>Bacteroidota</taxon>
        <taxon>Cytophagia</taxon>
        <taxon>Cytophagales</taxon>
        <taxon>Spirosomataceae</taxon>
        <taxon>Dyadobacter</taxon>
    </lineage>
</organism>
<reference evidence="2 3" key="1">
    <citation type="submission" date="2018-07" db="EMBL/GenBank/DDBJ databases">
        <title>Dyadobacter roseus sp. nov., isolated from rose rhizosphere soil.</title>
        <authorList>
            <person name="Chen L."/>
        </authorList>
    </citation>
    <scope>NUCLEOTIDE SEQUENCE [LARGE SCALE GENOMIC DNA]</scope>
    <source>
        <strain evidence="2 3">RS19</strain>
    </source>
</reference>
<dbReference type="AlphaFoldDB" id="A0A3D8YG82"/>
<dbReference type="Proteomes" id="UP000256373">
    <property type="component" value="Unassembled WGS sequence"/>
</dbReference>
<dbReference type="PANTHER" id="PTHR33990:SF1">
    <property type="entry name" value="PROTEIN YJDN"/>
    <property type="match status" value="1"/>
</dbReference>
<dbReference type="InterPro" id="IPR028973">
    <property type="entry name" value="PhnB-like"/>
</dbReference>
<comment type="caution">
    <text evidence="2">The sequence shown here is derived from an EMBL/GenBank/DDBJ whole genome shotgun (WGS) entry which is preliminary data.</text>
</comment>
<evidence type="ECO:0000259" key="1">
    <source>
        <dbReference type="Pfam" id="PF06983"/>
    </source>
</evidence>
<evidence type="ECO:0000313" key="2">
    <source>
        <dbReference type="EMBL" id="REA63692.1"/>
    </source>
</evidence>
<accession>A0A3D8YG82</accession>
<sequence length="142" mass="15634">MATINPYLNFNGTAEEAFRFYQSILGGELSIMKMGGAPGSENFSEADKNLVMHASLPVGKNILMASDCVESMGHKLIPGNYSYISLSPDSREEADRIFNALAEGGEIEMPLDDMFWGDYFGSLKDKYGILWMINYNDGSHAA</sequence>
<dbReference type="Pfam" id="PF06983">
    <property type="entry name" value="3-dmu-9_3-mt"/>
    <property type="match status" value="1"/>
</dbReference>
<dbReference type="CDD" id="cd06588">
    <property type="entry name" value="PhnB_like"/>
    <property type="match status" value="1"/>
</dbReference>
<dbReference type="RefSeq" id="WP_115829442.1">
    <property type="nucleotide sequence ID" value="NZ_QNUL01000002.1"/>
</dbReference>
<dbReference type="InterPro" id="IPR029068">
    <property type="entry name" value="Glyas_Bleomycin-R_OHBP_Dase"/>
</dbReference>